<keyword evidence="2" id="KW-1185">Reference proteome</keyword>
<feature type="non-terminal residue" evidence="1">
    <location>
        <position position="1"/>
    </location>
</feature>
<dbReference type="EMBL" id="MCOG01000070">
    <property type="protein sequence ID" value="ORY57316.1"/>
    <property type="molecule type" value="Genomic_DNA"/>
</dbReference>
<name>A0A1Y2DDW8_9FUNG</name>
<accession>A0A1Y2DDW8</accession>
<comment type="caution">
    <text evidence="1">The sequence shown here is derived from an EMBL/GenBank/DDBJ whole genome shotgun (WGS) entry which is preliminary data.</text>
</comment>
<evidence type="ECO:0000313" key="2">
    <source>
        <dbReference type="Proteomes" id="UP000193920"/>
    </source>
</evidence>
<sequence>ISSQASAKAVTKRKCYIKKTSKTIKALEDNKYSISIGDVTMTIDASYAAKIISYKIGNDEPTNDWGWPPVEEYDSKPFTAKIVGDKLVMNGQKSKFGYSISKEFNVNKKNNSIEVKYSINNESDETRQVAPWEISRVPNDGILFFQADKVEPGNDMTGLPFQFKHGAAWYEMDEDEDHRKINADGNGWIAYSAKGLLFVKTFQDLDPSETAPGEAEIQSYAFPGKTYVEVEEQGVYTTVKPGESVSWTVNWYLTHTDLEPVPSEDLLKEVKKLIKKLN</sequence>
<dbReference type="Proteomes" id="UP000193920">
    <property type="component" value="Unassembled WGS sequence"/>
</dbReference>
<dbReference type="OrthoDB" id="2129621at2759"/>
<organism evidence="1 2">
    <name type="scientific">Neocallimastix californiae</name>
    <dbReference type="NCBI Taxonomy" id="1754190"/>
    <lineage>
        <taxon>Eukaryota</taxon>
        <taxon>Fungi</taxon>
        <taxon>Fungi incertae sedis</taxon>
        <taxon>Chytridiomycota</taxon>
        <taxon>Chytridiomycota incertae sedis</taxon>
        <taxon>Neocallimastigomycetes</taxon>
        <taxon>Neocallimastigales</taxon>
        <taxon>Neocallimastigaceae</taxon>
        <taxon>Neocallimastix</taxon>
    </lineage>
</organism>
<protein>
    <recommendedName>
        <fullName evidence="3">DUF4380 domain-containing protein</fullName>
    </recommendedName>
</protein>
<evidence type="ECO:0000313" key="1">
    <source>
        <dbReference type="EMBL" id="ORY57316.1"/>
    </source>
</evidence>
<reference evidence="1 2" key="1">
    <citation type="submission" date="2016-08" db="EMBL/GenBank/DDBJ databases">
        <title>A Parts List for Fungal Cellulosomes Revealed by Comparative Genomics.</title>
        <authorList>
            <consortium name="DOE Joint Genome Institute"/>
            <person name="Haitjema C.H."/>
            <person name="Gilmore S.P."/>
            <person name="Henske J.K."/>
            <person name="Solomon K.V."/>
            <person name="De Groot R."/>
            <person name="Kuo A."/>
            <person name="Mondo S.J."/>
            <person name="Salamov A.A."/>
            <person name="Labutti K."/>
            <person name="Zhao Z."/>
            <person name="Chiniquy J."/>
            <person name="Barry K."/>
            <person name="Brewer H.M."/>
            <person name="Purvine S.O."/>
            <person name="Wright A.T."/>
            <person name="Boxma B."/>
            <person name="Van Alen T."/>
            <person name="Hackstein J.H."/>
            <person name="Baker S.E."/>
            <person name="Grigoriev I.V."/>
            <person name="O'Malley M.A."/>
        </authorList>
    </citation>
    <scope>NUCLEOTIDE SEQUENCE [LARGE SCALE GENOMIC DNA]</scope>
    <source>
        <strain evidence="1 2">G1</strain>
    </source>
</reference>
<gene>
    <name evidence="1" type="ORF">LY90DRAFT_701641</name>
</gene>
<evidence type="ECO:0008006" key="3">
    <source>
        <dbReference type="Google" id="ProtNLM"/>
    </source>
</evidence>
<dbReference type="AlphaFoldDB" id="A0A1Y2DDW8"/>
<proteinExistence type="predicted"/>